<gene>
    <name evidence="1" type="ORF">CLF_104558</name>
</gene>
<dbReference type="EMBL" id="DF143047">
    <property type="protein sequence ID" value="GAA50452.1"/>
    <property type="molecule type" value="Genomic_DNA"/>
</dbReference>
<evidence type="ECO:0000313" key="2">
    <source>
        <dbReference type="Proteomes" id="UP000008909"/>
    </source>
</evidence>
<reference key="2">
    <citation type="submission" date="2011-10" db="EMBL/GenBank/DDBJ databases">
        <title>The genome and transcriptome sequence of Clonorchis sinensis provide insights into the carcinogenic liver fluke.</title>
        <authorList>
            <person name="Wang X."/>
            <person name="Huang Y."/>
            <person name="Chen W."/>
            <person name="Liu H."/>
            <person name="Guo L."/>
            <person name="Chen Y."/>
            <person name="Luo F."/>
            <person name="Zhou W."/>
            <person name="Sun J."/>
            <person name="Mao Q."/>
            <person name="Liang P."/>
            <person name="Zhou C."/>
            <person name="Tian Y."/>
            <person name="Men J."/>
            <person name="Lv X."/>
            <person name="Huang L."/>
            <person name="Zhou J."/>
            <person name="Hu Y."/>
            <person name="Li R."/>
            <person name="Zhang F."/>
            <person name="Lei H."/>
            <person name="Li X."/>
            <person name="Hu X."/>
            <person name="Liang C."/>
            <person name="Xu J."/>
            <person name="Wu Z."/>
            <person name="Yu X."/>
        </authorList>
    </citation>
    <scope>NUCLEOTIDE SEQUENCE</scope>
    <source>
        <strain>Henan</strain>
    </source>
</reference>
<reference evidence="1" key="1">
    <citation type="journal article" date="2011" name="Genome Biol.">
        <title>The draft genome of the carcinogenic human liver fluke Clonorchis sinensis.</title>
        <authorList>
            <person name="Wang X."/>
            <person name="Chen W."/>
            <person name="Huang Y."/>
            <person name="Sun J."/>
            <person name="Men J."/>
            <person name="Liu H."/>
            <person name="Luo F."/>
            <person name="Guo L."/>
            <person name="Lv X."/>
            <person name="Deng C."/>
            <person name="Zhou C."/>
            <person name="Fan Y."/>
            <person name="Li X."/>
            <person name="Huang L."/>
            <person name="Hu Y."/>
            <person name="Liang C."/>
            <person name="Hu X."/>
            <person name="Xu J."/>
            <person name="Yu X."/>
        </authorList>
    </citation>
    <scope>NUCLEOTIDE SEQUENCE [LARGE SCALE GENOMIC DNA]</scope>
    <source>
        <strain evidence="1">Henan</strain>
    </source>
</reference>
<evidence type="ECO:0000313" key="1">
    <source>
        <dbReference type="EMBL" id="GAA50452.1"/>
    </source>
</evidence>
<proteinExistence type="predicted"/>
<dbReference type="Proteomes" id="UP000008909">
    <property type="component" value="Unassembled WGS sequence"/>
</dbReference>
<accession>G7YBW8</accession>
<dbReference type="AlphaFoldDB" id="G7YBW8"/>
<protein>
    <submittedName>
        <fullName evidence="1">Uncharacterized protein</fullName>
    </submittedName>
</protein>
<name>G7YBW8_CLOSI</name>
<organism evidence="1 2">
    <name type="scientific">Clonorchis sinensis</name>
    <name type="common">Chinese liver fluke</name>
    <dbReference type="NCBI Taxonomy" id="79923"/>
    <lineage>
        <taxon>Eukaryota</taxon>
        <taxon>Metazoa</taxon>
        <taxon>Spiralia</taxon>
        <taxon>Lophotrochozoa</taxon>
        <taxon>Platyhelminthes</taxon>
        <taxon>Trematoda</taxon>
        <taxon>Digenea</taxon>
        <taxon>Opisthorchiida</taxon>
        <taxon>Opisthorchiata</taxon>
        <taxon>Opisthorchiidae</taxon>
        <taxon>Clonorchis</taxon>
    </lineage>
</organism>
<sequence length="327" mass="36219">MDGTTVYEAAGKLEDGKKANYFGRIRYEQNQCQSRTMPRRISQGDETSPHVFYFTYHGKSSREGTVTQKSGGDLTVLFRIAAITRYSALKAKKPVPMNTIGTSVSPVAPDLLTYVDVGADLVVGLEGTTPTDSACMRTCRVEEDNQRKEQKAAYMRDCFDRRLRRAARVGTLTVSQSAYNHKRHDRKYHHATFRLSASDDSACAAVGYTGTDIQSAIQGHDVCKVQPNQHPNAGSLVRPSLCRIARERFLLVATLTQLDAPSDASCNEFVMTELENGYLVLQSREAFSSMHYDGSATCYACGDTACRDECCPLCLLRNVGNREVHNI</sequence>
<keyword evidence="2" id="KW-1185">Reference proteome</keyword>